<evidence type="ECO:0000313" key="2">
    <source>
        <dbReference type="Proteomes" id="UP001281147"/>
    </source>
</evidence>
<accession>A0ACC3NNS0</accession>
<keyword evidence="2" id="KW-1185">Reference proteome</keyword>
<evidence type="ECO:0000313" key="1">
    <source>
        <dbReference type="EMBL" id="KAK3720107.1"/>
    </source>
</evidence>
<dbReference type="EMBL" id="JAUTXU010000023">
    <property type="protein sequence ID" value="KAK3720107.1"/>
    <property type="molecule type" value="Genomic_DNA"/>
</dbReference>
<reference evidence="1" key="1">
    <citation type="submission" date="2023-07" db="EMBL/GenBank/DDBJ databases">
        <title>Black Yeasts Isolated from many extreme environments.</title>
        <authorList>
            <person name="Coleine C."/>
            <person name="Stajich J.E."/>
            <person name="Selbmann L."/>
        </authorList>
    </citation>
    <scope>NUCLEOTIDE SEQUENCE</scope>
    <source>
        <strain evidence="1">CCFEE 5714</strain>
    </source>
</reference>
<protein>
    <submittedName>
        <fullName evidence="1">Uncharacterized protein</fullName>
    </submittedName>
</protein>
<dbReference type="Proteomes" id="UP001281147">
    <property type="component" value="Unassembled WGS sequence"/>
</dbReference>
<organism evidence="1 2">
    <name type="scientific">Vermiconidia calcicola</name>
    <dbReference type="NCBI Taxonomy" id="1690605"/>
    <lineage>
        <taxon>Eukaryota</taxon>
        <taxon>Fungi</taxon>
        <taxon>Dikarya</taxon>
        <taxon>Ascomycota</taxon>
        <taxon>Pezizomycotina</taxon>
        <taxon>Dothideomycetes</taxon>
        <taxon>Dothideomycetidae</taxon>
        <taxon>Mycosphaerellales</taxon>
        <taxon>Extremaceae</taxon>
        <taxon>Vermiconidia</taxon>
    </lineage>
</organism>
<sequence length="170" mass="18680">MSLVDTYHAYVYGTSFWYCLRGFMRVVDPVTVISWFRPPAETHIQPNDLEVYTTRIDAFGLITLAGILLVLSDAVALPESLVGSSMTVPASEKGKKPYARAVVLLTMFHHITTGIGSFTHWSRESHHTIAMDIGVYGNIALTALGLAALVFGLAEDDSKRPAVRSPRISR</sequence>
<comment type="caution">
    <text evidence="1">The sequence shown here is derived from an EMBL/GenBank/DDBJ whole genome shotgun (WGS) entry which is preliminary data.</text>
</comment>
<name>A0ACC3NNS0_9PEZI</name>
<proteinExistence type="predicted"/>
<gene>
    <name evidence="1" type="ORF">LTR37_003930</name>
</gene>